<reference evidence="4" key="1">
    <citation type="submission" date="2015-06" db="EMBL/GenBank/DDBJ databases">
        <title>Expansion of signal transduction pathways in fungi by whole-genome duplication.</title>
        <authorList>
            <consortium name="DOE Joint Genome Institute"/>
            <person name="Corrochano L.M."/>
            <person name="Kuo A."/>
            <person name="Marcet-Houben M."/>
            <person name="Polaino S."/>
            <person name="Salamov A."/>
            <person name="Villalobos J.M."/>
            <person name="Alvarez M.I."/>
            <person name="Avalos J."/>
            <person name="Benito E.P."/>
            <person name="Benoit I."/>
            <person name="Burger G."/>
            <person name="Camino L.P."/>
            <person name="Canovas D."/>
            <person name="Cerda-Olmedo E."/>
            <person name="Cheng J.-F."/>
            <person name="Dominguez A."/>
            <person name="Elias M."/>
            <person name="Eslava A.P."/>
            <person name="Glaser F."/>
            <person name="Grimwood J."/>
            <person name="Gutierrez G."/>
            <person name="Heitman J."/>
            <person name="Henrissat B."/>
            <person name="Iturriaga E.A."/>
            <person name="Lang B.F."/>
            <person name="Lavin J.L."/>
            <person name="Lee S."/>
            <person name="Li W."/>
            <person name="Lindquist E."/>
            <person name="Lopez-Garcia S."/>
            <person name="Luque E.M."/>
            <person name="Marcos A.T."/>
            <person name="Martin J."/>
            <person name="McCluskey K."/>
            <person name="Medina H.R."/>
            <person name="Miralles-Duran A."/>
            <person name="Miyazaki A."/>
            <person name="Munoz-Torres E."/>
            <person name="Oguiza J.A."/>
            <person name="Ohm R."/>
            <person name="Olmedo M."/>
            <person name="Orejas M."/>
            <person name="Ortiz-Castellanos L."/>
            <person name="Pisabarro A.G."/>
            <person name="Rodriguez-Romero J."/>
            <person name="Ruiz-Herrera J."/>
            <person name="Ruiz-Vazquez R."/>
            <person name="Sanz C."/>
            <person name="Schackwitz W."/>
            <person name="Schmutz J."/>
            <person name="Shahriari M."/>
            <person name="Shelest E."/>
            <person name="Silva-Franco F."/>
            <person name="Soanes D."/>
            <person name="Syed K."/>
            <person name="Tagua V.G."/>
            <person name="Talbot N.J."/>
            <person name="Thon M."/>
            <person name="De vries R.P."/>
            <person name="Wiebenga A."/>
            <person name="Yadav J.S."/>
            <person name="Braun E.L."/>
            <person name="Baker S."/>
            <person name="Garre V."/>
            <person name="Horwitz B."/>
            <person name="Torres-Martinez S."/>
            <person name="Idnurm A."/>
            <person name="Herrera-Estrella A."/>
            <person name="Gabaldon T."/>
            <person name="Grigoriev I.V."/>
        </authorList>
    </citation>
    <scope>NUCLEOTIDE SEQUENCE [LARGE SCALE GENOMIC DNA]</scope>
    <source>
        <strain evidence="4">NRRL 1555(-)</strain>
    </source>
</reference>
<evidence type="ECO:0000256" key="1">
    <source>
        <dbReference type="ARBA" id="ARBA00022801"/>
    </source>
</evidence>
<dbReference type="VEuPathDB" id="FungiDB:PHYBLDRAFT_157008"/>
<dbReference type="PANTHER" id="PTHR48081:SF33">
    <property type="entry name" value="KYNURENINE FORMAMIDASE"/>
    <property type="match status" value="1"/>
</dbReference>
<dbReference type="InterPro" id="IPR049492">
    <property type="entry name" value="BD-FAE-like_dom"/>
</dbReference>
<dbReference type="GO" id="GO:0016787">
    <property type="term" value="F:hydrolase activity"/>
    <property type="evidence" value="ECO:0007669"/>
    <property type="project" value="UniProtKB-KW"/>
</dbReference>
<accession>A0A163BDP5</accession>
<dbReference type="PANTHER" id="PTHR48081">
    <property type="entry name" value="AB HYDROLASE SUPERFAMILY PROTEIN C4A8.06C"/>
    <property type="match status" value="1"/>
</dbReference>
<dbReference type="RefSeq" id="XP_018298941.1">
    <property type="nucleotide sequence ID" value="XM_018433544.1"/>
</dbReference>
<dbReference type="STRING" id="763407.A0A163BDP5"/>
<evidence type="ECO:0000313" key="4">
    <source>
        <dbReference type="Proteomes" id="UP000077315"/>
    </source>
</evidence>
<feature type="domain" description="BD-FAE-like" evidence="2">
    <location>
        <begin position="21"/>
        <end position="124"/>
    </location>
</feature>
<keyword evidence="1" id="KW-0378">Hydrolase</keyword>
<sequence length="250" mass="27556">MVNRVAVTVEHYTPEDPLRAVDIYTPPDVQPTTPLMVFVHGGAWVSEDKADHADLGMAWAKLGMVVAIPNYKLSPRKYTKESIVHPSHCNDIAESIIYLEQTVGKGRQIYLSGHSAGAHIIMMLLIDPSYSILPLIKGAVGIDGIYDIKLLLRTFPSYISFITAAFGDDDEKYAECSPALIPVAFNIPPVLIVHSLEDTLVDYAQAQVMYDHLRPFAKVDIDISIKGDHAIMLKTPQLASLIATFINAKE</sequence>
<keyword evidence="4" id="KW-1185">Reference proteome</keyword>
<evidence type="ECO:0000313" key="3">
    <source>
        <dbReference type="EMBL" id="OAD80901.1"/>
    </source>
</evidence>
<dbReference type="GeneID" id="28994450"/>
<dbReference type="OrthoDB" id="6495301at2759"/>
<name>A0A163BDP5_PHYB8</name>
<dbReference type="Proteomes" id="UP000077315">
    <property type="component" value="Unassembled WGS sequence"/>
</dbReference>
<dbReference type="InterPro" id="IPR050300">
    <property type="entry name" value="GDXG_lipolytic_enzyme"/>
</dbReference>
<dbReference type="SUPFAM" id="SSF53474">
    <property type="entry name" value="alpha/beta-Hydrolases"/>
    <property type="match status" value="1"/>
</dbReference>
<evidence type="ECO:0000259" key="2">
    <source>
        <dbReference type="Pfam" id="PF20434"/>
    </source>
</evidence>
<dbReference type="Gene3D" id="3.40.50.1820">
    <property type="entry name" value="alpha/beta hydrolase"/>
    <property type="match status" value="1"/>
</dbReference>
<protein>
    <recommendedName>
        <fullName evidence="2">BD-FAE-like domain-containing protein</fullName>
    </recommendedName>
</protein>
<dbReference type="InParanoid" id="A0A163BDP5"/>
<proteinExistence type="predicted"/>
<gene>
    <name evidence="3" type="ORF">PHYBLDRAFT_157008</name>
</gene>
<organism evidence="3 4">
    <name type="scientific">Phycomyces blakesleeanus (strain ATCC 8743b / DSM 1359 / FGSC 10004 / NBRC 33097 / NRRL 1555)</name>
    <dbReference type="NCBI Taxonomy" id="763407"/>
    <lineage>
        <taxon>Eukaryota</taxon>
        <taxon>Fungi</taxon>
        <taxon>Fungi incertae sedis</taxon>
        <taxon>Mucoromycota</taxon>
        <taxon>Mucoromycotina</taxon>
        <taxon>Mucoromycetes</taxon>
        <taxon>Mucorales</taxon>
        <taxon>Phycomycetaceae</taxon>
        <taxon>Phycomyces</taxon>
    </lineage>
</organism>
<dbReference type="AlphaFoldDB" id="A0A163BDP5"/>
<dbReference type="InterPro" id="IPR029058">
    <property type="entry name" value="AB_hydrolase_fold"/>
</dbReference>
<dbReference type="EMBL" id="KV440971">
    <property type="protein sequence ID" value="OAD80901.1"/>
    <property type="molecule type" value="Genomic_DNA"/>
</dbReference>
<dbReference type="Pfam" id="PF20434">
    <property type="entry name" value="BD-FAE"/>
    <property type="match status" value="1"/>
</dbReference>